<evidence type="ECO:0000256" key="4">
    <source>
        <dbReference type="ARBA" id="ARBA00022614"/>
    </source>
</evidence>
<dbReference type="Gene3D" id="3.80.10.10">
    <property type="entry name" value="Ribonuclease Inhibitor"/>
    <property type="match status" value="3"/>
</dbReference>
<keyword evidence="4" id="KW-0433">Leucine-rich repeat</keyword>
<proteinExistence type="inferred from homology"/>
<keyword evidence="13" id="KW-1185">Reference proteome</keyword>
<keyword evidence="7" id="KW-0677">Repeat</keyword>
<evidence type="ECO:0000256" key="6">
    <source>
        <dbReference type="ARBA" id="ARBA00022729"/>
    </source>
</evidence>
<keyword evidence="10" id="KW-0675">Receptor</keyword>
<dbReference type="FunFam" id="3.80.10.10:FF:000111">
    <property type="entry name" value="LRR receptor-like serine/threonine-protein kinase ERECTA"/>
    <property type="match status" value="1"/>
</dbReference>
<dbReference type="Pfam" id="PF00560">
    <property type="entry name" value="LRR_1"/>
    <property type="match status" value="6"/>
</dbReference>
<evidence type="ECO:0008006" key="14">
    <source>
        <dbReference type="Google" id="ProtNLM"/>
    </source>
</evidence>
<dbReference type="KEGG" id="cic:CICLE_v10011057mg"/>
<dbReference type="AlphaFoldDB" id="V4SUM2"/>
<dbReference type="Proteomes" id="UP000030687">
    <property type="component" value="Unassembled WGS sequence"/>
</dbReference>
<reference evidence="12 13" key="1">
    <citation type="submission" date="2013-10" db="EMBL/GenBank/DDBJ databases">
        <authorList>
            <consortium name="International Citrus Genome Consortium"/>
            <person name="Jenkins J."/>
            <person name="Schmutz J."/>
            <person name="Prochnik S."/>
            <person name="Rokhsar D."/>
            <person name="Gmitter F."/>
            <person name="Ollitrault P."/>
            <person name="Machado M."/>
            <person name="Talon M."/>
            <person name="Wincker P."/>
            <person name="Jaillon O."/>
            <person name="Morgante M."/>
        </authorList>
    </citation>
    <scope>NUCLEOTIDE SEQUENCE</scope>
    <source>
        <strain evidence="13">cv. Clemenules</strain>
    </source>
</reference>
<evidence type="ECO:0000256" key="3">
    <source>
        <dbReference type="ARBA" id="ARBA00022475"/>
    </source>
</evidence>
<evidence type="ECO:0000256" key="7">
    <source>
        <dbReference type="ARBA" id="ARBA00022737"/>
    </source>
</evidence>
<dbReference type="EMBL" id="KI536861">
    <property type="protein sequence ID" value="ESR42685.1"/>
    <property type="molecule type" value="Genomic_DNA"/>
</dbReference>
<organism evidence="12 13">
    <name type="scientific">Citrus clementina</name>
    <name type="common">Clementine</name>
    <name type="synonym">Citrus deliciosa x Citrus sinensis</name>
    <dbReference type="NCBI Taxonomy" id="85681"/>
    <lineage>
        <taxon>Eukaryota</taxon>
        <taxon>Viridiplantae</taxon>
        <taxon>Streptophyta</taxon>
        <taxon>Embryophyta</taxon>
        <taxon>Tracheophyta</taxon>
        <taxon>Spermatophyta</taxon>
        <taxon>Magnoliopsida</taxon>
        <taxon>eudicotyledons</taxon>
        <taxon>Gunneridae</taxon>
        <taxon>Pentapetalae</taxon>
        <taxon>rosids</taxon>
        <taxon>malvids</taxon>
        <taxon>Sapindales</taxon>
        <taxon>Rutaceae</taxon>
        <taxon>Aurantioideae</taxon>
        <taxon>Citrus</taxon>
    </lineage>
</organism>
<comment type="subcellular location">
    <subcellularLocation>
        <location evidence="1">Cell membrane</location>
        <topology evidence="1">Single-pass type I membrane protein</topology>
    </subcellularLocation>
</comment>
<dbReference type="InterPro" id="IPR001611">
    <property type="entry name" value="Leu-rich_rpt"/>
</dbReference>
<dbReference type="InterPro" id="IPR003591">
    <property type="entry name" value="Leu-rich_rpt_typical-subtyp"/>
</dbReference>
<keyword evidence="5" id="KW-0812">Transmembrane</keyword>
<dbReference type="eggNOG" id="KOG0619">
    <property type="taxonomic scope" value="Eukaryota"/>
</dbReference>
<evidence type="ECO:0000313" key="12">
    <source>
        <dbReference type="EMBL" id="ESR42685.1"/>
    </source>
</evidence>
<dbReference type="InterPro" id="IPR046956">
    <property type="entry name" value="RLP23-like"/>
</dbReference>
<dbReference type="SMART" id="SM00369">
    <property type="entry name" value="LRR_TYP"/>
    <property type="match status" value="5"/>
</dbReference>
<keyword evidence="6" id="KW-0732">Signal</keyword>
<dbReference type="FunFam" id="3.80.10.10:FF:000095">
    <property type="entry name" value="LRR receptor-like serine/threonine-protein kinase GSO1"/>
    <property type="match status" value="1"/>
</dbReference>
<dbReference type="Gramene" id="ESR42685">
    <property type="protein sequence ID" value="ESR42685"/>
    <property type="gene ID" value="CICLE_v10011057mg"/>
</dbReference>
<accession>V4SUM2</accession>
<dbReference type="GO" id="GO:0005886">
    <property type="term" value="C:plasma membrane"/>
    <property type="evidence" value="ECO:0007669"/>
    <property type="project" value="UniProtKB-SubCell"/>
</dbReference>
<dbReference type="SUPFAM" id="SSF52058">
    <property type="entry name" value="L domain-like"/>
    <property type="match status" value="3"/>
</dbReference>
<keyword evidence="11" id="KW-0325">Glycoprotein</keyword>
<gene>
    <name evidence="12" type="ORF">CICLE_v10011057mg</name>
</gene>
<dbReference type="FunFam" id="3.80.10.10:FF:000041">
    <property type="entry name" value="LRR receptor-like serine/threonine-protein kinase ERECTA"/>
    <property type="match status" value="1"/>
</dbReference>
<dbReference type="PANTHER" id="PTHR48061:SF2">
    <property type="entry name" value="RECEPTOR LIKE PROTEIN 30-LIKE"/>
    <property type="match status" value="1"/>
</dbReference>
<keyword evidence="9" id="KW-0472">Membrane</keyword>
<comment type="similarity">
    <text evidence="2">Belongs to the RLP family.</text>
</comment>
<dbReference type="Pfam" id="PF13855">
    <property type="entry name" value="LRR_8"/>
    <property type="match status" value="3"/>
</dbReference>
<sequence>MVQWSQSNDCCTWSGVDCDEAGRVIGLDLSEESISAGIDNSSSLFSLKYLQSLNLAYNSFNGSQIPSGLGNLTNLTYLNVSNAGFAGQIPIQVSGMTRLVTLDLSSLHRFGGPLKLENPNLSGLLQNLAELRALYLDGVNISAPGIEWCQALSSLVPKLRVLSLSSCYLSGPIHPSLAKLQSLSVICLDQNDLSSPVPEFLADFFNLTSLRLSHSGLNGTFPEKILQVHTLETLDLSGNSLLQGSFPDFPKNSSLRTLVLSNTNFSGVLPDSIGNLKNLSRLDLVRCNFSGLIPTSLANLTQLVYLDLSFNEFVGPIPSLHMSKNLTHLDLSCNALPGAISSTDWEHLSNLVYVDLRNNSLNGSIPRSLFSLPMLQQLQLANNKFGGPIPEFSNASYSALSTLDLTAIQRLGNLTRLELSYNNLTVNASSDSSFPSQVSRLRLASCKLRVIPDLKNQSKLSYLDLSDNQIYGEIPNWVWEIGNALVDYSNNNFTSSIPDDIGNSMNFTGFFSLSSNSITGVIPETICRAKNLLVLDLSKNKLSGKMPTCLIKMSEILGVLNLRGNSLSGTLSVTFPGNCGLQTLDLNENQLGGTVPKSLANCRKLEVLDLGNNKIRDTFPCWLKNISSLRVLVLRSNSFYGSITCRENDDSWPMLQIVDIASNNFGGRVRQKCITTWKAMMSDEDEAQSNFKHLHFEFLKLSKMYYQDVVTVTSKSREMELVKILSIFTSIDFSMNNFEGPIPEEIGRLKSIYGLNLSQNAFTGPIPSAIGNLQQLGSLDLSMNHLSGQILTSLANISFLSFLNLSHNDLVGEIPTGTQLQSFLPNSFEGNDGLCGPPLNALDQLLHL</sequence>
<keyword evidence="8" id="KW-1133">Transmembrane helix</keyword>
<name>V4SUM2_CITCL</name>
<protein>
    <recommendedName>
        <fullName evidence="14">Leucine-rich repeat-containing N-terminal plant-type domain-containing protein</fullName>
    </recommendedName>
</protein>
<evidence type="ECO:0000256" key="2">
    <source>
        <dbReference type="ARBA" id="ARBA00009592"/>
    </source>
</evidence>
<evidence type="ECO:0000256" key="9">
    <source>
        <dbReference type="ARBA" id="ARBA00023136"/>
    </source>
</evidence>
<dbReference type="SUPFAM" id="SSF52047">
    <property type="entry name" value="RNI-like"/>
    <property type="match status" value="1"/>
</dbReference>
<dbReference type="PANTHER" id="PTHR48061">
    <property type="entry name" value="LEUCINE-RICH REPEAT RECEPTOR PROTEIN KINASE EMS1-LIKE-RELATED"/>
    <property type="match status" value="1"/>
</dbReference>
<keyword evidence="3" id="KW-1003">Cell membrane</keyword>
<evidence type="ECO:0000256" key="1">
    <source>
        <dbReference type="ARBA" id="ARBA00004251"/>
    </source>
</evidence>
<evidence type="ECO:0000256" key="8">
    <source>
        <dbReference type="ARBA" id="ARBA00022989"/>
    </source>
</evidence>
<evidence type="ECO:0000256" key="10">
    <source>
        <dbReference type="ARBA" id="ARBA00023170"/>
    </source>
</evidence>
<dbReference type="OMA" id="NITYPRV"/>
<evidence type="ECO:0000313" key="13">
    <source>
        <dbReference type="Proteomes" id="UP000030687"/>
    </source>
</evidence>
<dbReference type="InParanoid" id="V4SUM2"/>
<evidence type="ECO:0000256" key="11">
    <source>
        <dbReference type="ARBA" id="ARBA00023180"/>
    </source>
</evidence>
<dbReference type="InterPro" id="IPR032675">
    <property type="entry name" value="LRR_dom_sf"/>
</dbReference>
<evidence type="ECO:0000256" key="5">
    <source>
        <dbReference type="ARBA" id="ARBA00022692"/>
    </source>
</evidence>